<feature type="binding site" evidence="6">
    <location>
        <begin position="84"/>
        <end position="87"/>
    </location>
    <ligand>
        <name>NADP(+)</name>
        <dbReference type="ChEBI" id="CHEBI:58349"/>
    </ligand>
</feature>
<evidence type="ECO:0000256" key="3">
    <source>
        <dbReference type="ARBA" id="ARBA00023002"/>
    </source>
</evidence>
<keyword evidence="4 7" id="KW-0028">Amino-acid biosynthesis</keyword>
<evidence type="ECO:0000256" key="6">
    <source>
        <dbReference type="PIRSR" id="PIRSR000193-1"/>
    </source>
</evidence>
<evidence type="ECO:0000256" key="1">
    <source>
        <dbReference type="ARBA" id="ARBA00005525"/>
    </source>
</evidence>
<feature type="domain" description="Pyrroline-5-carboxylate reductase dimerisation" evidence="9">
    <location>
        <begin position="179"/>
        <end position="283"/>
    </location>
</feature>
<dbReference type="EMBL" id="BA000021">
    <property type="protein sequence ID" value="BAC24225.1"/>
    <property type="molecule type" value="Genomic_DNA"/>
</dbReference>
<dbReference type="AlphaFoldDB" id="Q8D3C2"/>
<gene>
    <name evidence="4 10" type="primary">proC</name>
</gene>
<dbReference type="InterPro" id="IPR053790">
    <property type="entry name" value="P5CR-like_CS"/>
</dbReference>
<evidence type="ECO:0000259" key="9">
    <source>
        <dbReference type="Pfam" id="PF14748"/>
    </source>
</evidence>
<keyword evidence="11" id="KW-1185">Reference proteome</keyword>
<comment type="catalytic activity">
    <reaction evidence="4">
        <text>L-proline + NAD(+) = (S)-1-pyrroline-5-carboxylate + NADH + 2 H(+)</text>
        <dbReference type="Rhea" id="RHEA:14105"/>
        <dbReference type="ChEBI" id="CHEBI:15378"/>
        <dbReference type="ChEBI" id="CHEBI:17388"/>
        <dbReference type="ChEBI" id="CHEBI:57540"/>
        <dbReference type="ChEBI" id="CHEBI:57945"/>
        <dbReference type="ChEBI" id="CHEBI:60039"/>
        <dbReference type="EC" id="1.5.1.2"/>
    </reaction>
</comment>
<dbReference type="Pfam" id="PF14748">
    <property type="entry name" value="P5CR_dimer"/>
    <property type="match status" value="1"/>
</dbReference>
<dbReference type="SUPFAM" id="SSF48179">
    <property type="entry name" value="6-phosphogluconate dehydrogenase C-terminal domain-like"/>
    <property type="match status" value="1"/>
</dbReference>
<dbReference type="Gene3D" id="3.40.50.720">
    <property type="entry name" value="NAD(P)-binding Rossmann-like Domain"/>
    <property type="match status" value="1"/>
</dbReference>
<dbReference type="PROSITE" id="PS00521">
    <property type="entry name" value="P5CR"/>
    <property type="match status" value="1"/>
</dbReference>
<dbReference type="InterPro" id="IPR008927">
    <property type="entry name" value="6-PGluconate_DH-like_C_sf"/>
</dbReference>
<accession>Q8D3C2</accession>
<keyword evidence="3 4" id="KW-0560">Oxidoreductase</keyword>
<feature type="domain" description="Pyrroline-5-carboxylate reductase catalytic N-terminal" evidence="8">
    <location>
        <begin position="19"/>
        <end position="114"/>
    </location>
</feature>
<comment type="function">
    <text evidence="4">Catalyzes the reduction of 1-pyrroline-5-carboxylate (PCA) to L-proline.</text>
</comment>
<dbReference type="InterPro" id="IPR028939">
    <property type="entry name" value="P5C_Rdtase_cat_N"/>
</dbReference>
<comment type="subcellular location">
    <subcellularLocation>
        <location evidence="4">Cytoplasm</location>
    </subcellularLocation>
</comment>
<dbReference type="Gene3D" id="1.10.3730.10">
    <property type="entry name" value="ProC C-terminal domain-like"/>
    <property type="match status" value="1"/>
</dbReference>
<dbReference type="InterPro" id="IPR029036">
    <property type="entry name" value="P5CR_dimer"/>
</dbReference>
<evidence type="ECO:0000256" key="4">
    <source>
        <dbReference type="HAMAP-Rule" id="MF_01925"/>
    </source>
</evidence>
<reference evidence="10 11" key="1">
    <citation type="journal article" date="2002" name="Nat. Genet.">
        <title>Genome sequence of the endocellular obligate symbiont of tsetse flies, Wigglesworthia glossinidia.</title>
        <authorList>
            <person name="Akman L."/>
            <person name="Yamashita A."/>
            <person name="Watanabe H."/>
            <person name="Oshima K."/>
            <person name="Shiba T."/>
            <person name="Hattori M."/>
            <person name="Aksoy S."/>
        </authorList>
    </citation>
    <scope>NUCLEOTIDE SEQUENCE [LARGE SCALE GENOMIC DNA]</scope>
</reference>
<dbReference type="KEGG" id="wbr:proC"/>
<evidence type="ECO:0000259" key="8">
    <source>
        <dbReference type="Pfam" id="PF03807"/>
    </source>
</evidence>
<dbReference type="PANTHER" id="PTHR11645">
    <property type="entry name" value="PYRROLINE-5-CARBOXYLATE REDUCTASE"/>
    <property type="match status" value="1"/>
</dbReference>
<comment type="similarity">
    <text evidence="1 4 7">Belongs to the pyrroline-5-carboxylate reductase family.</text>
</comment>
<dbReference type="InterPro" id="IPR036291">
    <property type="entry name" value="NAD(P)-bd_dom_sf"/>
</dbReference>
<evidence type="ECO:0000256" key="2">
    <source>
        <dbReference type="ARBA" id="ARBA00022857"/>
    </source>
</evidence>
<comment type="pathway">
    <text evidence="4 7">Amino-acid biosynthesis; L-proline biosynthesis; L-proline from L-glutamate 5-semialdehyde: step 1/1.</text>
</comment>
<dbReference type="UniPathway" id="UPA00098">
    <property type="reaction ID" value="UER00361"/>
</dbReference>
<keyword evidence="2 4" id="KW-0521">NADP</keyword>
<comment type="catalytic activity">
    <reaction evidence="4 7">
        <text>L-proline + NADP(+) = (S)-1-pyrroline-5-carboxylate + NADPH + 2 H(+)</text>
        <dbReference type="Rhea" id="RHEA:14109"/>
        <dbReference type="ChEBI" id="CHEBI:15378"/>
        <dbReference type="ChEBI" id="CHEBI:17388"/>
        <dbReference type="ChEBI" id="CHEBI:57783"/>
        <dbReference type="ChEBI" id="CHEBI:58349"/>
        <dbReference type="ChEBI" id="CHEBI:60039"/>
        <dbReference type="EC" id="1.5.1.2"/>
    </reaction>
</comment>
<protein>
    <recommendedName>
        <fullName evidence="4 5">Pyrroline-5-carboxylate reductase</fullName>
        <shortName evidence="4">P5C reductase</shortName>
        <shortName evidence="4">P5CR</shortName>
        <ecNumber evidence="4 5">1.5.1.2</ecNumber>
    </recommendedName>
    <alternativeName>
        <fullName evidence="4">PCA reductase</fullName>
    </alternativeName>
</protein>
<dbReference type="GO" id="GO:0005737">
    <property type="term" value="C:cytoplasm"/>
    <property type="evidence" value="ECO:0007669"/>
    <property type="project" value="UniProtKB-SubCell"/>
</dbReference>
<dbReference type="HOGENOM" id="CLU_042344_0_1_6"/>
<dbReference type="GO" id="GO:0055129">
    <property type="term" value="P:L-proline biosynthetic process"/>
    <property type="evidence" value="ECO:0007669"/>
    <property type="project" value="UniProtKB-UniRule"/>
</dbReference>
<evidence type="ECO:0000256" key="5">
    <source>
        <dbReference type="NCBIfam" id="TIGR00112"/>
    </source>
</evidence>
<dbReference type="Pfam" id="PF03807">
    <property type="entry name" value="F420_oxidored"/>
    <property type="match status" value="1"/>
</dbReference>
<keyword evidence="4 7" id="KW-0641">Proline biosynthesis</keyword>
<dbReference type="Proteomes" id="UP000000562">
    <property type="component" value="Chromosome"/>
</dbReference>
<organism evidence="10 11">
    <name type="scientific">Wigglesworthia glossinidia brevipalpis</name>
    <dbReference type="NCBI Taxonomy" id="36870"/>
    <lineage>
        <taxon>Bacteria</taxon>
        <taxon>Pseudomonadati</taxon>
        <taxon>Pseudomonadota</taxon>
        <taxon>Gammaproteobacteria</taxon>
        <taxon>Enterobacterales</taxon>
        <taxon>Erwiniaceae</taxon>
        <taxon>Wigglesworthia</taxon>
    </lineage>
</organism>
<dbReference type="PANTHER" id="PTHR11645:SF0">
    <property type="entry name" value="PYRROLINE-5-CARBOXYLATE REDUCTASE 3"/>
    <property type="match status" value="1"/>
</dbReference>
<feature type="binding site" evidence="6">
    <location>
        <position position="71"/>
    </location>
    <ligand>
        <name>NADPH</name>
        <dbReference type="ChEBI" id="CHEBI:57783"/>
    </ligand>
</feature>
<dbReference type="eggNOG" id="COG0345">
    <property type="taxonomic scope" value="Bacteria"/>
</dbReference>
<keyword evidence="4" id="KW-0963">Cytoplasm</keyword>
<proteinExistence type="inferred from homology"/>
<dbReference type="SUPFAM" id="SSF51735">
    <property type="entry name" value="NAD(P)-binding Rossmann-fold domains"/>
    <property type="match status" value="1"/>
</dbReference>
<dbReference type="STRING" id="36870.gene:10368557"/>
<sequence>MKIKNNFSKKENIMKIFKKITFIGSGKIAESMIIGLINSKYPSDCIFVCSPDEKSRSAISERYLVKNFKENLIGSNIGEIIVLAVKPNIIPIVCEEIKNLTNIENKLIISVAAGININSIKKYLNNKKALIARAMPNTPVLVREGVIGLYAKKDIRTIHEKTIEQIFNRIGKIFWLSQEKEINYIISASSSATAYFFLMMDAMKNTAENIGINKSYSREVILQTAKGAIVLAEHFSEISFNTLKKHITSKKGTTEAALNSFKKNNFRKIVEISMKAAVSRAKEISIDVDKV</sequence>
<dbReference type="GO" id="GO:0004735">
    <property type="term" value="F:pyrroline-5-carboxylate reductase activity"/>
    <property type="evidence" value="ECO:0007669"/>
    <property type="project" value="UniProtKB-UniRule"/>
</dbReference>
<dbReference type="NCBIfam" id="TIGR00112">
    <property type="entry name" value="proC"/>
    <property type="match status" value="1"/>
</dbReference>
<evidence type="ECO:0000256" key="7">
    <source>
        <dbReference type="RuleBase" id="RU003903"/>
    </source>
</evidence>
<evidence type="ECO:0000313" key="10">
    <source>
        <dbReference type="EMBL" id="BAC24225.1"/>
    </source>
</evidence>
<dbReference type="InterPro" id="IPR000304">
    <property type="entry name" value="Pyrroline-COOH_reductase"/>
</dbReference>
<dbReference type="PIRSF" id="PIRSF000193">
    <property type="entry name" value="Pyrrol-5-carb_rd"/>
    <property type="match status" value="1"/>
</dbReference>
<dbReference type="EC" id="1.5.1.2" evidence="4 5"/>
<name>Q8D3C2_WIGBR</name>
<evidence type="ECO:0000313" key="11">
    <source>
        <dbReference type="Proteomes" id="UP000000562"/>
    </source>
</evidence>
<dbReference type="OrthoDB" id="9805754at2"/>
<dbReference type="HAMAP" id="MF_01925">
    <property type="entry name" value="P5C_reductase"/>
    <property type="match status" value="1"/>
</dbReference>